<dbReference type="AlphaFoldDB" id="A0AAD5MFU5"/>
<protein>
    <recommendedName>
        <fullName evidence="3">Endonuclease-reverse transcriptase</fullName>
    </recommendedName>
</protein>
<sequence length="198" mass="23115">MFICYLFYYLFSKKTKNIRLRAHLFDSTIIPALTYASETWSLLKQNEISLGVIERAVQRSILGLGVSRISQIRERIQSYDLCQRSKIKNAFLHARISKIRWAGHVMRFNGNRWTRVVPIGLRDIKRSSARPQTRWSDFFTKGIEERYDAQQIPRARGPTKLLLHAIWKNGSVALVPVQVTRRSTGRRVIQVNSFRQNP</sequence>
<evidence type="ECO:0008006" key="3">
    <source>
        <dbReference type="Google" id="ProtNLM"/>
    </source>
</evidence>
<gene>
    <name evidence="1" type="ORF">KIN20_038406</name>
</gene>
<organism evidence="1 2">
    <name type="scientific">Parelaphostrongylus tenuis</name>
    <name type="common">Meningeal worm</name>
    <dbReference type="NCBI Taxonomy" id="148309"/>
    <lineage>
        <taxon>Eukaryota</taxon>
        <taxon>Metazoa</taxon>
        <taxon>Ecdysozoa</taxon>
        <taxon>Nematoda</taxon>
        <taxon>Chromadorea</taxon>
        <taxon>Rhabditida</taxon>
        <taxon>Rhabditina</taxon>
        <taxon>Rhabditomorpha</taxon>
        <taxon>Strongyloidea</taxon>
        <taxon>Metastrongylidae</taxon>
        <taxon>Parelaphostrongylus</taxon>
    </lineage>
</organism>
<reference evidence="1" key="1">
    <citation type="submission" date="2021-06" db="EMBL/GenBank/DDBJ databases">
        <title>Parelaphostrongylus tenuis whole genome reference sequence.</title>
        <authorList>
            <person name="Garwood T.J."/>
            <person name="Larsen P.A."/>
            <person name="Fountain-Jones N.M."/>
            <person name="Garbe J.R."/>
            <person name="Macchietto M.G."/>
            <person name="Kania S.A."/>
            <person name="Gerhold R.W."/>
            <person name="Richards J.E."/>
            <person name="Wolf T.M."/>
        </authorList>
    </citation>
    <scope>NUCLEOTIDE SEQUENCE</scope>
    <source>
        <strain evidence="1">MNPRO001-30</strain>
        <tissue evidence="1">Meninges</tissue>
    </source>
</reference>
<accession>A0AAD5MFU5</accession>
<comment type="caution">
    <text evidence="1">The sequence shown here is derived from an EMBL/GenBank/DDBJ whole genome shotgun (WGS) entry which is preliminary data.</text>
</comment>
<dbReference type="EMBL" id="JAHQIW010003059">
    <property type="protein sequence ID" value="KAJ1357185.1"/>
    <property type="molecule type" value="Genomic_DNA"/>
</dbReference>
<name>A0AAD5MFU5_PARTN</name>
<proteinExistence type="predicted"/>
<evidence type="ECO:0000313" key="1">
    <source>
        <dbReference type="EMBL" id="KAJ1357185.1"/>
    </source>
</evidence>
<keyword evidence="2" id="KW-1185">Reference proteome</keyword>
<evidence type="ECO:0000313" key="2">
    <source>
        <dbReference type="Proteomes" id="UP001196413"/>
    </source>
</evidence>
<dbReference type="Proteomes" id="UP001196413">
    <property type="component" value="Unassembled WGS sequence"/>
</dbReference>